<dbReference type="PANTHER" id="PTHR12459:SF15">
    <property type="entry name" value="TRANSMEMBRANE PROTEIN 135"/>
    <property type="match status" value="1"/>
</dbReference>
<reference evidence="2" key="1">
    <citation type="journal article" date="2019" name="G3 (Bethesda)">
        <title>Genome Assemblies of Two Rare Opportunistic Yeast Pathogens: Diutina rugosa (syn. Candida rugosa) and Trichomonascus ciferrii (syn. Candida ciferrii).</title>
        <authorList>
            <person name="Mixao V."/>
            <person name="Saus E."/>
            <person name="Hansen A.P."/>
            <person name="Lass-Florl C."/>
            <person name="Gabaldon T."/>
        </authorList>
    </citation>
    <scope>NUCLEOTIDE SEQUENCE</scope>
    <source>
        <strain evidence="2">CBS 4856</strain>
    </source>
</reference>
<name>A0A642UNE0_9ASCO</name>
<feature type="transmembrane region" description="Helical" evidence="1">
    <location>
        <begin position="277"/>
        <end position="295"/>
    </location>
</feature>
<dbReference type="VEuPathDB" id="FungiDB:TRICI_005905"/>
<dbReference type="EMBL" id="SWFS01000467">
    <property type="protein sequence ID" value="KAA8902303.1"/>
    <property type="molecule type" value="Genomic_DNA"/>
</dbReference>
<feature type="transmembrane region" description="Helical" evidence="1">
    <location>
        <begin position="165"/>
        <end position="185"/>
    </location>
</feature>
<organism evidence="2 3">
    <name type="scientific">Trichomonascus ciferrii</name>
    <dbReference type="NCBI Taxonomy" id="44093"/>
    <lineage>
        <taxon>Eukaryota</taxon>
        <taxon>Fungi</taxon>
        <taxon>Dikarya</taxon>
        <taxon>Ascomycota</taxon>
        <taxon>Saccharomycotina</taxon>
        <taxon>Dipodascomycetes</taxon>
        <taxon>Dipodascales</taxon>
        <taxon>Trichomonascaceae</taxon>
        <taxon>Trichomonascus</taxon>
        <taxon>Trichomonascus ciferrii complex</taxon>
    </lineage>
</organism>
<keyword evidence="3" id="KW-1185">Reference proteome</keyword>
<dbReference type="InterPro" id="IPR026749">
    <property type="entry name" value="Tmem135"/>
</dbReference>
<proteinExistence type="predicted"/>
<gene>
    <name evidence="2" type="ORF">TRICI_005905</name>
</gene>
<feature type="transmembrane region" description="Helical" evidence="1">
    <location>
        <begin position="307"/>
        <end position="326"/>
    </location>
</feature>
<feature type="transmembrane region" description="Helical" evidence="1">
    <location>
        <begin position="103"/>
        <end position="124"/>
    </location>
</feature>
<evidence type="ECO:0008006" key="4">
    <source>
        <dbReference type="Google" id="ProtNLM"/>
    </source>
</evidence>
<evidence type="ECO:0000256" key="1">
    <source>
        <dbReference type="SAM" id="Phobius"/>
    </source>
</evidence>
<dbReference type="PANTHER" id="PTHR12459">
    <property type="entry name" value="TRANSMEMBRANE PROTEIN 135-RELATED"/>
    <property type="match status" value="1"/>
</dbReference>
<dbReference type="Proteomes" id="UP000761534">
    <property type="component" value="Unassembled WGS sequence"/>
</dbReference>
<keyword evidence="1" id="KW-0812">Transmembrane</keyword>
<dbReference type="OrthoDB" id="4021778at2759"/>
<comment type="caution">
    <text evidence="2">The sequence shown here is derived from an EMBL/GenBank/DDBJ whole genome shotgun (WGS) entry which is preliminary data.</text>
</comment>
<accession>A0A642UNE0</accession>
<keyword evidence="1" id="KW-0472">Membrane</keyword>
<evidence type="ECO:0000313" key="2">
    <source>
        <dbReference type="EMBL" id="KAA8902303.1"/>
    </source>
</evidence>
<evidence type="ECO:0000313" key="3">
    <source>
        <dbReference type="Proteomes" id="UP000761534"/>
    </source>
</evidence>
<keyword evidence="1" id="KW-1133">Transmembrane helix</keyword>
<sequence>MNSIADRRRLVREVLKHPTITKSVKGFSLAYLYVQLPRVLSVLSRLARRKHSVKDAFERLQKSLKRGFLPNRFPFFALKLIFGVYFLDTILTRAPTFRKNKQLSLFISAFISGFYNVSHYKYGLQSHPNGPDTSDMTLFLLVRMLDMLVRIVAAKIRIPRRVMEFGDVALFTGSCFAIMFAWFYYPHTLPVSYRRWITMAANMDDELVETLRLIRNGEIVYGKESKHDNLLHDMCIKYGMDPDVGKFSKTVPLPCRLVHSNVTDSCEVHALWRFYRGFYTALSIYLPINVLMSLISRSWKKAWRQVLFGSARSSAFLATFITLNWYSVCLFRSRIGPKFFPGWSAQQLEDTYGPGLGSLTCGLSSLVEFPKRRGELALFVAPRALSTILPPIDQYKDNRRAFRIECLIFALSFAGLVTGSRFSSPENIRGVFKKLISSVFN</sequence>
<protein>
    <recommendedName>
        <fullName evidence="4">Transmembrane protein 135 N-terminal domain-containing protein</fullName>
    </recommendedName>
</protein>
<dbReference type="AlphaFoldDB" id="A0A642UNE0"/>
<feature type="transmembrane region" description="Helical" evidence="1">
    <location>
        <begin position="73"/>
        <end position="91"/>
    </location>
</feature>